<evidence type="ECO:0000313" key="2">
    <source>
        <dbReference type="EMBL" id="CAB4176453.1"/>
    </source>
</evidence>
<dbReference type="EMBL" id="LR796945">
    <property type="protein sequence ID" value="CAB4176453.1"/>
    <property type="molecule type" value="Genomic_DNA"/>
</dbReference>
<name>A0A6J5RC70_9CAUD</name>
<sequence length="339" mass="38725">MRITIDEYLNDFPIDKIGIPDWNHLGATSKETIKLGWDQIYINHESNDSKVDAHTGQEIEALRLSFGNGVEPKEFPPAVIYRGKEYAKPYQLVYGYGRSEALRQLQTKEWYFTLLEGDTDSIEDVQAAENEGLPKRMNKIVDIRKFLIAKITSGKIQPNESDIRKKAKKVYTGQPKQVIDNVVQQVLSDMGVQQTYELYTSTAKIQDWLDSHSRIDYFIEGNYDKKRDMYGMTQKDGYLYRAFMQAIARYRNTGKKTYIIFHCDAPTGKATLLKKRLGVLESFNQHLLDLASVGVDPSNVPLVIMGFLPQERGVEDWKKLITVEEVKASLPLNAILMAA</sequence>
<dbReference type="EMBL" id="LR798378">
    <property type="protein sequence ID" value="CAB5227745.1"/>
    <property type="molecule type" value="Genomic_DNA"/>
</dbReference>
<dbReference type="EMBL" id="LR797518">
    <property type="protein sequence ID" value="CAB4222716.1"/>
    <property type="molecule type" value="Genomic_DNA"/>
</dbReference>
<organism evidence="4">
    <name type="scientific">uncultured Caudovirales phage</name>
    <dbReference type="NCBI Taxonomy" id="2100421"/>
    <lineage>
        <taxon>Viruses</taxon>
        <taxon>Duplodnaviria</taxon>
        <taxon>Heunggongvirae</taxon>
        <taxon>Uroviricota</taxon>
        <taxon>Caudoviricetes</taxon>
        <taxon>Peduoviridae</taxon>
        <taxon>Maltschvirus</taxon>
        <taxon>Maltschvirus maltsch</taxon>
    </lineage>
</organism>
<dbReference type="EMBL" id="LR797157">
    <property type="protein sequence ID" value="CAB4190125.1"/>
    <property type="molecule type" value="Genomic_DNA"/>
</dbReference>
<evidence type="ECO:0000313" key="3">
    <source>
        <dbReference type="EMBL" id="CAB4181860.1"/>
    </source>
</evidence>
<dbReference type="EMBL" id="LR796860">
    <property type="protein sequence ID" value="CAB4170618.1"/>
    <property type="molecule type" value="Genomic_DNA"/>
</dbReference>
<evidence type="ECO:0000313" key="7">
    <source>
        <dbReference type="EMBL" id="CAB5227745.1"/>
    </source>
</evidence>
<dbReference type="EMBL" id="LR797369">
    <property type="protein sequence ID" value="CAB4210615.1"/>
    <property type="molecule type" value="Genomic_DNA"/>
</dbReference>
<gene>
    <name evidence="3" type="ORF">UFOVP1065_66</name>
    <name evidence="4" type="ORF">UFOVP1198_35</name>
    <name evidence="5" type="ORF">UFOVP1418_27</name>
    <name evidence="7" type="ORF">UFOVP1524_123</name>
    <name evidence="6" type="ORF">UFOVP1651_123</name>
    <name evidence="1" type="ORF">UFOVP908_101</name>
    <name evidence="2" type="ORF">UFOVP990_35</name>
</gene>
<accession>A0A6J5RC70</accession>
<dbReference type="EMBL" id="LR797021">
    <property type="protein sequence ID" value="CAB4181860.1"/>
    <property type="molecule type" value="Genomic_DNA"/>
</dbReference>
<proteinExistence type="predicted"/>
<protein>
    <submittedName>
        <fullName evidence="4">Uncharacterized protein</fullName>
    </submittedName>
</protein>
<evidence type="ECO:0000313" key="4">
    <source>
        <dbReference type="EMBL" id="CAB4190125.1"/>
    </source>
</evidence>
<reference evidence="4" key="1">
    <citation type="submission" date="2020-05" db="EMBL/GenBank/DDBJ databases">
        <authorList>
            <person name="Chiriac C."/>
            <person name="Salcher M."/>
            <person name="Ghai R."/>
            <person name="Kavagutti S V."/>
        </authorList>
    </citation>
    <scope>NUCLEOTIDE SEQUENCE</scope>
</reference>
<evidence type="ECO:0000313" key="5">
    <source>
        <dbReference type="EMBL" id="CAB4210615.1"/>
    </source>
</evidence>
<evidence type="ECO:0000313" key="6">
    <source>
        <dbReference type="EMBL" id="CAB4222716.1"/>
    </source>
</evidence>
<evidence type="ECO:0000313" key="1">
    <source>
        <dbReference type="EMBL" id="CAB4170618.1"/>
    </source>
</evidence>